<evidence type="ECO:0000256" key="3">
    <source>
        <dbReference type="ARBA" id="ARBA00022448"/>
    </source>
</evidence>
<dbReference type="OrthoDB" id="756301at2759"/>
<dbReference type="InterPro" id="IPR050391">
    <property type="entry name" value="Mito_Metabolite_Transporter"/>
</dbReference>
<keyword evidence="13" id="KW-1185">Reference proteome</keyword>
<dbReference type="Gene3D" id="1.50.40.10">
    <property type="entry name" value="Mitochondrial carrier domain"/>
    <property type="match status" value="1"/>
</dbReference>
<proteinExistence type="inferred from homology"/>
<dbReference type="InterPro" id="IPR023395">
    <property type="entry name" value="MCP_dom_sf"/>
</dbReference>
<protein>
    <submittedName>
        <fullName evidence="12">Mitochondrial dicarboxylate/tricarboxylate transporter DTC-like protein</fullName>
    </submittedName>
</protein>
<evidence type="ECO:0000256" key="8">
    <source>
        <dbReference type="ARBA" id="ARBA00023128"/>
    </source>
</evidence>
<organism evidence="12 13">
    <name type="scientific">Carex littledalei</name>
    <dbReference type="NCBI Taxonomy" id="544730"/>
    <lineage>
        <taxon>Eukaryota</taxon>
        <taxon>Viridiplantae</taxon>
        <taxon>Streptophyta</taxon>
        <taxon>Embryophyta</taxon>
        <taxon>Tracheophyta</taxon>
        <taxon>Spermatophyta</taxon>
        <taxon>Magnoliopsida</taxon>
        <taxon>Liliopsida</taxon>
        <taxon>Poales</taxon>
        <taxon>Cyperaceae</taxon>
        <taxon>Cyperoideae</taxon>
        <taxon>Cariceae</taxon>
        <taxon>Carex</taxon>
        <taxon>Carex subgen. Euthyceras</taxon>
    </lineage>
</organism>
<comment type="subcellular location">
    <subcellularLocation>
        <location evidence="1">Mitochondrion inner membrane</location>
        <topology evidence="1">Multi-pass membrane protein</topology>
    </subcellularLocation>
</comment>
<dbReference type="InterPro" id="IPR018108">
    <property type="entry name" value="MCP_transmembrane"/>
</dbReference>
<keyword evidence="7" id="KW-1133">Transmembrane helix</keyword>
<dbReference type="FunFam" id="1.50.40.10:FF:000009">
    <property type="entry name" value="Mitochondrial 2-oxoglutarate/malate carrier protein"/>
    <property type="match status" value="1"/>
</dbReference>
<evidence type="ECO:0000256" key="2">
    <source>
        <dbReference type="ARBA" id="ARBA00006375"/>
    </source>
</evidence>
<keyword evidence="8" id="KW-0496">Mitochondrion</keyword>
<evidence type="ECO:0000256" key="11">
    <source>
        <dbReference type="RuleBase" id="RU000488"/>
    </source>
</evidence>
<gene>
    <name evidence="12" type="ORF">FCM35_KLT19416</name>
</gene>
<dbReference type="SUPFAM" id="SSF103506">
    <property type="entry name" value="Mitochondrial carrier"/>
    <property type="match status" value="1"/>
</dbReference>
<evidence type="ECO:0000256" key="1">
    <source>
        <dbReference type="ARBA" id="ARBA00004448"/>
    </source>
</evidence>
<dbReference type="AlphaFoldDB" id="A0A833QWG8"/>
<reference evidence="12" key="1">
    <citation type="submission" date="2020-01" db="EMBL/GenBank/DDBJ databases">
        <title>Genome sequence of Kobresia littledalei, the first chromosome-level genome in the family Cyperaceae.</title>
        <authorList>
            <person name="Qu G."/>
        </authorList>
    </citation>
    <scope>NUCLEOTIDE SEQUENCE</scope>
    <source>
        <strain evidence="12">C.B.Clarke</strain>
        <tissue evidence="12">Leaf</tissue>
    </source>
</reference>
<dbReference type="PROSITE" id="PS50920">
    <property type="entry name" value="SOLCAR"/>
    <property type="match status" value="2"/>
</dbReference>
<evidence type="ECO:0000313" key="12">
    <source>
        <dbReference type="EMBL" id="KAF3336830.1"/>
    </source>
</evidence>
<evidence type="ECO:0000256" key="10">
    <source>
        <dbReference type="PROSITE-ProRule" id="PRU00282"/>
    </source>
</evidence>
<comment type="caution">
    <text evidence="12">The sequence shown here is derived from an EMBL/GenBank/DDBJ whole genome shotgun (WGS) entry which is preliminary data.</text>
</comment>
<name>A0A833QWG8_9POAL</name>
<keyword evidence="4 10" id="KW-0812">Transmembrane</keyword>
<keyword evidence="9 10" id="KW-0472">Membrane</keyword>
<sequence>MAEAEQQQLKSSVSVESTMKPFVTGAAQGMLATFTIHPFDTAKVRMQLGQGSFHQVTRNMLNGGIGSFYQAAEANEGKPLTLLQNIAIGVKAGAIGAFVSCPADLALIRMQADVTLPAAQQRHYKNVFHALLRIVADEGVLALWKGAGSTVVSAMALNMGMLALYDQSVELLRDSFGFGEVKSMFAAGAVSGIIASACSLPFDYVKTQIQAMQPDANGKYPYTGSLDCAMKTLKSGGPFKFYIGFRLVVYSSAAMVKCKRSKVELQGSYQRYQVYTNPDFTGTDTLRYVN</sequence>
<evidence type="ECO:0000256" key="5">
    <source>
        <dbReference type="ARBA" id="ARBA00022737"/>
    </source>
</evidence>
<keyword evidence="5" id="KW-0677">Repeat</keyword>
<comment type="similarity">
    <text evidence="2 11">Belongs to the mitochondrial carrier (TC 2.A.29) family.</text>
</comment>
<evidence type="ECO:0000256" key="6">
    <source>
        <dbReference type="ARBA" id="ARBA00022792"/>
    </source>
</evidence>
<evidence type="ECO:0000313" key="13">
    <source>
        <dbReference type="Proteomes" id="UP000623129"/>
    </source>
</evidence>
<evidence type="ECO:0000256" key="4">
    <source>
        <dbReference type="ARBA" id="ARBA00022692"/>
    </source>
</evidence>
<dbReference type="Pfam" id="PF00153">
    <property type="entry name" value="Mito_carr"/>
    <property type="match status" value="3"/>
</dbReference>
<feature type="repeat" description="Solcar" evidence="10">
    <location>
        <begin position="80"/>
        <end position="171"/>
    </location>
</feature>
<accession>A0A833QWG8</accession>
<keyword evidence="3 11" id="KW-0813">Transport</keyword>
<evidence type="ECO:0000256" key="9">
    <source>
        <dbReference type="ARBA" id="ARBA00023136"/>
    </source>
</evidence>
<dbReference type="EMBL" id="SWLB01000007">
    <property type="protein sequence ID" value="KAF3336830.1"/>
    <property type="molecule type" value="Genomic_DNA"/>
</dbReference>
<dbReference type="Proteomes" id="UP000623129">
    <property type="component" value="Unassembled WGS sequence"/>
</dbReference>
<dbReference type="PANTHER" id="PTHR45618">
    <property type="entry name" value="MITOCHONDRIAL DICARBOXYLATE CARRIER-RELATED"/>
    <property type="match status" value="1"/>
</dbReference>
<feature type="repeat" description="Solcar" evidence="10">
    <location>
        <begin position="179"/>
        <end position="269"/>
    </location>
</feature>
<dbReference type="GO" id="GO:0005743">
    <property type="term" value="C:mitochondrial inner membrane"/>
    <property type="evidence" value="ECO:0007669"/>
    <property type="project" value="UniProtKB-SubCell"/>
</dbReference>
<evidence type="ECO:0000256" key="7">
    <source>
        <dbReference type="ARBA" id="ARBA00022989"/>
    </source>
</evidence>
<keyword evidence="6" id="KW-0999">Mitochondrion inner membrane</keyword>